<dbReference type="GO" id="GO:0046872">
    <property type="term" value="F:metal ion binding"/>
    <property type="evidence" value="ECO:0007669"/>
    <property type="project" value="UniProtKB-KW"/>
</dbReference>
<proteinExistence type="predicted"/>
<evidence type="ECO:0000256" key="1">
    <source>
        <dbReference type="ARBA" id="ARBA00001966"/>
    </source>
</evidence>
<feature type="domain" description="B12-binding" evidence="6">
    <location>
        <begin position="8"/>
        <end position="150"/>
    </location>
</feature>
<dbReference type="InterPro" id="IPR058240">
    <property type="entry name" value="rSAM_sf"/>
</dbReference>
<comment type="cofactor">
    <cofactor evidence="1">
        <name>[4Fe-4S] cluster</name>
        <dbReference type="ChEBI" id="CHEBI:49883"/>
    </cofactor>
</comment>
<dbReference type="SUPFAM" id="SSF102114">
    <property type="entry name" value="Radical SAM enzymes"/>
    <property type="match status" value="1"/>
</dbReference>
<comment type="caution">
    <text evidence="8">The sequence shown here is derived from an EMBL/GenBank/DDBJ whole genome shotgun (WGS) entry which is preliminary data.</text>
</comment>
<sequence>MWKIALVQPLIRAGKSLGIMKAPESIMILAGLLESLGYTVRKFHAPASPELQAELETFNPNFVGISTMTANFPEAQKIAHALKNWRTGIPIIIGGWHASGCVQAHISRQESETVSELLNPNSPFDYVVAGEGEEALPYLLRCLENSNMVQADNGISYYKDGQMRISQLASRVKDLGHLPWPSWSGLDIDSYRDQRSVDEGQGSLDLSVHFNRSCRFRCGFCSTPVVYGQGVRTVPARQAVEYIEHILDRFRPQVITFTDEDFFAQPRWVEEVVSLLEQKDLAGKFKASFDTFASINDLYRLEERGQGGFLDRMKAAGFGGFTIGIESFNADVLFSYNKELMILPTMSIEDRRIYGKLSDDQKKKTLVMHYRRRAQEAINFAMEHGIDVVGDYMLGNIGESEADVRTGFEIFTNLENLFSAYIPIFTPFPGTKLWADAYSSGLLPRDSKGNIDWTRFDASAGALNLGYDIEALRNELEIQFYTSSRYCRDMLKKLEQNPTSKAKFLGRFNYMNREFPDNPRVQKMLDLL</sequence>
<evidence type="ECO:0000256" key="5">
    <source>
        <dbReference type="ARBA" id="ARBA00023014"/>
    </source>
</evidence>
<dbReference type="InterPro" id="IPR007197">
    <property type="entry name" value="rSAM"/>
</dbReference>
<dbReference type="Pfam" id="PF04055">
    <property type="entry name" value="Radical_SAM"/>
    <property type="match status" value="1"/>
</dbReference>
<dbReference type="EMBL" id="LBZL01000003">
    <property type="protein sequence ID" value="KKR70606.1"/>
    <property type="molecule type" value="Genomic_DNA"/>
</dbReference>
<dbReference type="SFLD" id="SFLDS00029">
    <property type="entry name" value="Radical_SAM"/>
    <property type="match status" value="1"/>
</dbReference>
<accession>A0A0G0T797</accession>
<dbReference type="PROSITE" id="PS51918">
    <property type="entry name" value="RADICAL_SAM"/>
    <property type="match status" value="1"/>
</dbReference>
<evidence type="ECO:0000256" key="3">
    <source>
        <dbReference type="ARBA" id="ARBA00022723"/>
    </source>
</evidence>
<name>A0A0G0T797_9BACT</name>
<evidence type="ECO:0000256" key="4">
    <source>
        <dbReference type="ARBA" id="ARBA00023004"/>
    </source>
</evidence>
<dbReference type="CDD" id="cd01335">
    <property type="entry name" value="Radical_SAM"/>
    <property type="match status" value="1"/>
</dbReference>
<evidence type="ECO:0000259" key="7">
    <source>
        <dbReference type="PROSITE" id="PS51918"/>
    </source>
</evidence>
<dbReference type="InterPro" id="IPR036724">
    <property type="entry name" value="Cobalamin-bd_sf"/>
</dbReference>
<keyword evidence="2" id="KW-0949">S-adenosyl-L-methionine</keyword>
<dbReference type="InterPro" id="IPR006158">
    <property type="entry name" value="Cobalamin-bd"/>
</dbReference>
<dbReference type="GO" id="GO:0005829">
    <property type="term" value="C:cytosol"/>
    <property type="evidence" value="ECO:0007669"/>
    <property type="project" value="TreeGrafter"/>
</dbReference>
<dbReference type="Gene3D" id="3.40.50.280">
    <property type="entry name" value="Cobalamin-binding domain"/>
    <property type="match status" value="1"/>
</dbReference>
<dbReference type="Gene3D" id="3.20.20.70">
    <property type="entry name" value="Aldolase class I"/>
    <property type="match status" value="1"/>
</dbReference>
<keyword evidence="5" id="KW-0411">Iron-sulfur</keyword>
<dbReference type="AlphaFoldDB" id="A0A0G0T797"/>
<dbReference type="GO" id="GO:0031419">
    <property type="term" value="F:cobalamin binding"/>
    <property type="evidence" value="ECO:0007669"/>
    <property type="project" value="InterPro"/>
</dbReference>
<evidence type="ECO:0000313" key="9">
    <source>
        <dbReference type="Proteomes" id="UP000034452"/>
    </source>
</evidence>
<dbReference type="SUPFAM" id="SSF52242">
    <property type="entry name" value="Cobalamin (vitamin B12)-binding domain"/>
    <property type="match status" value="1"/>
</dbReference>
<dbReference type="CDD" id="cd02068">
    <property type="entry name" value="radical_SAM_B12_BD"/>
    <property type="match status" value="1"/>
</dbReference>
<keyword evidence="4" id="KW-0408">Iron</keyword>
<dbReference type="PROSITE" id="PS51332">
    <property type="entry name" value="B12_BINDING"/>
    <property type="match status" value="1"/>
</dbReference>
<dbReference type="InterPro" id="IPR013785">
    <property type="entry name" value="Aldolase_TIM"/>
</dbReference>
<dbReference type="InterPro" id="IPR006638">
    <property type="entry name" value="Elp3/MiaA/NifB-like_rSAM"/>
</dbReference>
<dbReference type="SFLD" id="SFLDG01123">
    <property type="entry name" value="methyltransferase_(Class_B)"/>
    <property type="match status" value="1"/>
</dbReference>
<dbReference type="InterPro" id="IPR051198">
    <property type="entry name" value="BchE-like"/>
</dbReference>
<reference evidence="8 9" key="1">
    <citation type="journal article" date="2015" name="Nature">
        <title>rRNA introns, odd ribosomes, and small enigmatic genomes across a large radiation of phyla.</title>
        <authorList>
            <person name="Brown C.T."/>
            <person name="Hug L.A."/>
            <person name="Thomas B.C."/>
            <person name="Sharon I."/>
            <person name="Castelle C.J."/>
            <person name="Singh A."/>
            <person name="Wilkins M.J."/>
            <person name="Williams K.H."/>
            <person name="Banfield J.F."/>
        </authorList>
    </citation>
    <scope>NUCLEOTIDE SEQUENCE [LARGE SCALE GENOMIC DNA]</scope>
</reference>
<dbReference type="InterPro" id="IPR034466">
    <property type="entry name" value="Methyltransferase_Class_B"/>
</dbReference>
<gene>
    <name evidence="8" type="ORF">UU13_C0003G0050</name>
</gene>
<dbReference type="SFLD" id="SFLDG01082">
    <property type="entry name" value="B12-binding_domain_containing"/>
    <property type="match status" value="1"/>
</dbReference>
<evidence type="ECO:0000313" key="8">
    <source>
        <dbReference type="EMBL" id="KKR70606.1"/>
    </source>
</evidence>
<evidence type="ECO:0000259" key="6">
    <source>
        <dbReference type="PROSITE" id="PS51332"/>
    </source>
</evidence>
<dbReference type="PANTHER" id="PTHR43409">
    <property type="entry name" value="ANAEROBIC MAGNESIUM-PROTOPORPHYRIN IX MONOMETHYL ESTER CYCLASE-RELATED"/>
    <property type="match status" value="1"/>
</dbReference>
<organism evidence="8 9">
    <name type="scientific">Candidatus Nomurabacteria bacterium GW2011_GWB1_40_7</name>
    <dbReference type="NCBI Taxonomy" id="1618744"/>
    <lineage>
        <taxon>Bacteria</taxon>
        <taxon>Candidatus Nomuraibacteriota</taxon>
    </lineage>
</organism>
<dbReference type="Pfam" id="PF02310">
    <property type="entry name" value="B12-binding"/>
    <property type="match status" value="1"/>
</dbReference>
<dbReference type="Proteomes" id="UP000034452">
    <property type="component" value="Unassembled WGS sequence"/>
</dbReference>
<dbReference type="SMART" id="SM00729">
    <property type="entry name" value="Elp3"/>
    <property type="match status" value="1"/>
</dbReference>
<evidence type="ECO:0000256" key="2">
    <source>
        <dbReference type="ARBA" id="ARBA00022691"/>
    </source>
</evidence>
<feature type="domain" description="Radical SAM core" evidence="7">
    <location>
        <begin position="198"/>
        <end position="468"/>
    </location>
</feature>
<protein>
    <submittedName>
        <fullName evidence="8">Radical SAM domain protein</fullName>
    </submittedName>
</protein>
<dbReference type="GO" id="GO:0003824">
    <property type="term" value="F:catalytic activity"/>
    <property type="evidence" value="ECO:0007669"/>
    <property type="project" value="InterPro"/>
</dbReference>
<dbReference type="GO" id="GO:0051539">
    <property type="term" value="F:4 iron, 4 sulfur cluster binding"/>
    <property type="evidence" value="ECO:0007669"/>
    <property type="project" value="UniProtKB-KW"/>
</dbReference>
<keyword evidence="3" id="KW-0479">Metal-binding</keyword>